<protein>
    <recommendedName>
        <fullName evidence="1">HNH nuclease domain-containing protein</fullName>
    </recommendedName>
</protein>
<dbReference type="AlphaFoldDB" id="A0AAJ0HSH8"/>
<name>A0AAJ0HSH8_9PEZI</name>
<proteinExistence type="predicted"/>
<evidence type="ECO:0000259" key="1">
    <source>
        <dbReference type="Pfam" id="PF13391"/>
    </source>
</evidence>
<organism evidence="2 3">
    <name type="scientific">Lasiosphaeria hispida</name>
    <dbReference type="NCBI Taxonomy" id="260671"/>
    <lineage>
        <taxon>Eukaryota</taxon>
        <taxon>Fungi</taxon>
        <taxon>Dikarya</taxon>
        <taxon>Ascomycota</taxon>
        <taxon>Pezizomycotina</taxon>
        <taxon>Sordariomycetes</taxon>
        <taxon>Sordariomycetidae</taxon>
        <taxon>Sordariales</taxon>
        <taxon>Lasiosphaeriaceae</taxon>
        <taxon>Lasiosphaeria</taxon>
    </lineage>
</organism>
<sequence>MRWKKEFSKFTGRPQEEYKPLVQIIIATIMTMDLAQLRLRVSLDEMMDDFLLRLFIMPCFIKTMMNKKRNEQLSDESYDNKVSKPEVIRDKAEKHERVRLDEYRCIVLRTGNAEVYHIVPFSVNSKEEYRSKMAKYFTRIMGCIFHFAPGYDEETIDIDNDDPEADKAWNEISLNCQLHKWWDKGFLAFEPLGIDHEFLIEEDTFEVDDTPGAATRSGTKKKKTLTRVKLQFHWMPRRKDIGSEAPPLTTDTTSQGYEALESMLGKTYGDLDSSNPVFAHDRQDSICHHLRTGDIFYVKVETRYANHMLTAFKLQWACIKIFSIASGAEALKDVGGHPDYLDENLEWIGYPHPPAQELFLASD</sequence>
<gene>
    <name evidence="2" type="ORF">B0T25DRAFT_578394</name>
</gene>
<dbReference type="Proteomes" id="UP001275084">
    <property type="component" value="Unassembled WGS sequence"/>
</dbReference>
<dbReference type="EMBL" id="JAUIQD010000002">
    <property type="protein sequence ID" value="KAK3360467.1"/>
    <property type="molecule type" value="Genomic_DNA"/>
</dbReference>
<dbReference type="InterPro" id="IPR003615">
    <property type="entry name" value="HNH_nuc"/>
</dbReference>
<dbReference type="Pfam" id="PF13391">
    <property type="entry name" value="HNH_2"/>
    <property type="match status" value="1"/>
</dbReference>
<evidence type="ECO:0000313" key="3">
    <source>
        <dbReference type="Proteomes" id="UP001275084"/>
    </source>
</evidence>
<feature type="domain" description="HNH nuclease" evidence="1">
    <location>
        <begin position="114"/>
        <end position="190"/>
    </location>
</feature>
<evidence type="ECO:0000313" key="2">
    <source>
        <dbReference type="EMBL" id="KAK3360467.1"/>
    </source>
</evidence>
<accession>A0AAJ0HSH8</accession>
<keyword evidence="3" id="KW-1185">Reference proteome</keyword>
<reference evidence="2" key="2">
    <citation type="submission" date="2023-06" db="EMBL/GenBank/DDBJ databases">
        <authorList>
            <consortium name="Lawrence Berkeley National Laboratory"/>
            <person name="Haridas S."/>
            <person name="Hensen N."/>
            <person name="Bonometti L."/>
            <person name="Westerberg I."/>
            <person name="Brannstrom I.O."/>
            <person name="Guillou S."/>
            <person name="Cros-Aarteil S."/>
            <person name="Calhoun S."/>
            <person name="Kuo A."/>
            <person name="Mondo S."/>
            <person name="Pangilinan J."/>
            <person name="Riley R."/>
            <person name="Labutti K."/>
            <person name="Andreopoulos B."/>
            <person name="Lipzen A."/>
            <person name="Chen C."/>
            <person name="Yanf M."/>
            <person name="Daum C."/>
            <person name="Ng V."/>
            <person name="Clum A."/>
            <person name="Steindorff A."/>
            <person name="Ohm R."/>
            <person name="Martin F."/>
            <person name="Silar P."/>
            <person name="Natvig D."/>
            <person name="Lalanne C."/>
            <person name="Gautier V."/>
            <person name="Ament-Velasquez S.L."/>
            <person name="Kruys A."/>
            <person name="Hutchinson M.I."/>
            <person name="Powell A.J."/>
            <person name="Barry K."/>
            <person name="Miller A.N."/>
            <person name="Grigoriev I.V."/>
            <person name="Debuchy R."/>
            <person name="Gladieux P."/>
            <person name="Thoren M.H."/>
            <person name="Johannesson H."/>
        </authorList>
    </citation>
    <scope>NUCLEOTIDE SEQUENCE</scope>
    <source>
        <strain evidence="2">CBS 955.72</strain>
    </source>
</reference>
<reference evidence="2" key="1">
    <citation type="journal article" date="2023" name="Mol. Phylogenet. Evol.">
        <title>Genome-scale phylogeny and comparative genomics of the fungal order Sordariales.</title>
        <authorList>
            <person name="Hensen N."/>
            <person name="Bonometti L."/>
            <person name="Westerberg I."/>
            <person name="Brannstrom I.O."/>
            <person name="Guillou S."/>
            <person name="Cros-Aarteil S."/>
            <person name="Calhoun S."/>
            <person name="Haridas S."/>
            <person name="Kuo A."/>
            <person name="Mondo S."/>
            <person name="Pangilinan J."/>
            <person name="Riley R."/>
            <person name="LaButti K."/>
            <person name="Andreopoulos B."/>
            <person name="Lipzen A."/>
            <person name="Chen C."/>
            <person name="Yan M."/>
            <person name="Daum C."/>
            <person name="Ng V."/>
            <person name="Clum A."/>
            <person name="Steindorff A."/>
            <person name="Ohm R.A."/>
            <person name="Martin F."/>
            <person name="Silar P."/>
            <person name="Natvig D.O."/>
            <person name="Lalanne C."/>
            <person name="Gautier V."/>
            <person name="Ament-Velasquez S.L."/>
            <person name="Kruys A."/>
            <person name="Hutchinson M.I."/>
            <person name="Powell A.J."/>
            <person name="Barry K."/>
            <person name="Miller A.N."/>
            <person name="Grigoriev I.V."/>
            <person name="Debuchy R."/>
            <person name="Gladieux P."/>
            <person name="Hiltunen Thoren M."/>
            <person name="Johannesson H."/>
        </authorList>
    </citation>
    <scope>NUCLEOTIDE SEQUENCE</scope>
    <source>
        <strain evidence="2">CBS 955.72</strain>
    </source>
</reference>
<comment type="caution">
    <text evidence="2">The sequence shown here is derived from an EMBL/GenBank/DDBJ whole genome shotgun (WGS) entry which is preliminary data.</text>
</comment>